<keyword evidence="3" id="KW-1185">Reference proteome</keyword>
<reference evidence="3" key="1">
    <citation type="submission" date="2018-11" db="EMBL/GenBank/DDBJ databases">
        <title>Genome sequencing of a novel mesophilic and cellulolytic organism within the genus Hungateiclostridium.</title>
        <authorList>
            <person name="Rettenmaier R."/>
            <person name="Liebl W."/>
            <person name="Zverlov V."/>
        </authorList>
    </citation>
    <scope>NUCLEOTIDE SEQUENCE [LARGE SCALE GENOMIC DNA]</scope>
    <source>
        <strain evidence="3">N2K1</strain>
    </source>
</reference>
<accession>A0A4Q0I2M6</accession>
<evidence type="ECO:0000313" key="3">
    <source>
        <dbReference type="Proteomes" id="UP000289166"/>
    </source>
</evidence>
<dbReference type="OrthoDB" id="1852280at2"/>
<dbReference type="Proteomes" id="UP000289166">
    <property type="component" value="Unassembled WGS sequence"/>
</dbReference>
<feature type="transmembrane region" description="Helical" evidence="1">
    <location>
        <begin position="75"/>
        <end position="103"/>
    </location>
</feature>
<sequence>MSSLSNEPFKSQELEKKDNRSRLKKFIDIYTDKFTNIVLLNLMSIILNLPAILIAFFFSSYFFTNDKELLSLNYYIGYITISLLVCVPIVTVGPFQAGFTYILRNFAREEHAFILSDFVKQSKKNWKQSLMVSLIDIAITAVLLYELNFFRAQTSIIGIAVYCLVLLEFVFFSIMHMYIYQIMVTINLTVLQVYKNAFILTIINFIKNFFVYLLCLGLIILLSIFLPVGILGFAFLSSATIGLIINYHAHTAVKKYLIDPTNT</sequence>
<evidence type="ECO:0000256" key="1">
    <source>
        <dbReference type="SAM" id="Phobius"/>
    </source>
</evidence>
<dbReference type="RefSeq" id="WP_069193665.1">
    <property type="nucleotide sequence ID" value="NZ_RLII01000018.1"/>
</dbReference>
<feature type="transmembrane region" description="Helical" evidence="1">
    <location>
        <begin position="38"/>
        <end position="63"/>
    </location>
</feature>
<organism evidence="2 3">
    <name type="scientific">Acetivibrio mesophilus</name>
    <dbReference type="NCBI Taxonomy" id="2487273"/>
    <lineage>
        <taxon>Bacteria</taxon>
        <taxon>Bacillati</taxon>
        <taxon>Bacillota</taxon>
        <taxon>Clostridia</taxon>
        <taxon>Eubacteriales</taxon>
        <taxon>Oscillospiraceae</taxon>
        <taxon>Acetivibrio</taxon>
    </lineage>
</organism>
<protein>
    <submittedName>
        <fullName evidence="2">DUF624 domain-containing protein</fullName>
    </submittedName>
</protein>
<name>A0A4Q0I2M6_9FIRM</name>
<dbReference type="Pfam" id="PF04854">
    <property type="entry name" value="DUF624"/>
    <property type="match status" value="1"/>
</dbReference>
<dbReference type="InterPro" id="IPR006938">
    <property type="entry name" value="DUF624"/>
</dbReference>
<comment type="caution">
    <text evidence="2">The sequence shown here is derived from an EMBL/GenBank/DDBJ whole genome shotgun (WGS) entry which is preliminary data.</text>
</comment>
<feature type="transmembrane region" description="Helical" evidence="1">
    <location>
        <begin position="130"/>
        <end position="150"/>
    </location>
</feature>
<keyword evidence="1" id="KW-0812">Transmembrane</keyword>
<proteinExistence type="predicted"/>
<dbReference type="AlphaFoldDB" id="A0A4Q0I2M6"/>
<keyword evidence="1" id="KW-1133">Transmembrane helix</keyword>
<keyword evidence="1" id="KW-0472">Membrane</keyword>
<feature type="transmembrane region" description="Helical" evidence="1">
    <location>
        <begin position="156"/>
        <end position="175"/>
    </location>
</feature>
<evidence type="ECO:0000313" key="2">
    <source>
        <dbReference type="EMBL" id="RXE58411.1"/>
    </source>
</evidence>
<feature type="transmembrane region" description="Helical" evidence="1">
    <location>
        <begin position="209"/>
        <end position="236"/>
    </location>
</feature>
<gene>
    <name evidence="2" type="ORF">EFD62_12160</name>
</gene>
<dbReference type="EMBL" id="RLII01000018">
    <property type="protein sequence ID" value="RXE58411.1"/>
    <property type="molecule type" value="Genomic_DNA"/>
</dbReference>